<dbReference type="Proteomes" id="UP000516314">
    <property type="component" value="Chromosome 5"/>
</dbReference>
<evidence type="ECO:0000259" key="6">
    <source>
        <dbReference type="Pfam" id="PF05699"/>
    </source>
</evidence>
<keyword evidence="4" id="KW-0862">Zinc</keyword>
<sequence length="277" mass="32151">MIEWGIEKKVFSITLDNATSNDSMQRILKEQLQMISGSGLLSSGKYLHVRCCAHILNLIVKAGLELAKDLLHDIRESVRWNSTYEMLVRPLKFKEAFKSLAAFDRNYKSLPSEDEWNRGEKIYPRMKFQILEKAYECVDPATSKSKAEKLKDDLKELYKDYQNRKLASSSRVPFSQTPSELVTESPLDDDFDKDLFELERSFESDVGNIKTQLDVYLDEARLHRKAFRDLDVLSYWKENQHRFGTLKDIDDICSQDARMTATSTRAESSRSENYDTT</sequence>
<organism evidence="7 8">
    <name type="scientific">Arabidopsis thaliana</name>
    <name type="common">Mouse-ear cress</name>
    <dbReference type="NCBI Taxonomy" id="3702"/>
    <lineage>
        <taxon>Eukaryota</taxon>
        <taxon>Viridiplantae</taxon>
        <taxon>Streptophyta</taxon>
        <taxon>Embryophyta</taxon>
        <taxon>Tracheophyta</taxon>
        <taxon>Spermatophyta</taxon>
        <taxon>Magnoliopsida</taxon>
        <taxon>eudicotyledons</taxon>
        <taxon>Gunneridae</taxon>
        <taxon>Pentapetalae</taxon>
        <taxon>rosids</taxon>
        <taxon>malvids</taxon>
        <taxon>Brassicales</taxon>
        <taxon>Brassicaceae</taxon>
        <taxon>Camelineae</taxon>
        <taxon>Arabidopsis</taxon>
    </lineage>
</organism>
<dbReference type="AlphaFoldDB" id="A0A7G2FJ39"/>
<keyword evidence="2" id="KW-0479">Metal-binding</keyword>
<dbReference type="PANTHER" id="PTHR46481:SF10">
    <property type="entry name" value="ZINC FINGER BED DOMAIN-CONTAINING PROTEIN 39"/>
    <property type="match status" value="1"/>
</dbReference>
<protein>
    <submittedName>
        <fullName evidence="7">(thale cress) hypothetical protein</fullName>
    </submittedName>
</protein>
<dbReference type="SUPFAM" id="SSF53098">
    <property type="entry name" value="Ribonuclease H-like"/>
    <property type="match status" value="1"/>
</dbReference>
<accession>A0A7G2FJ39</accession>
<evidence type="ECO:0000313" key="7">
    <source>
        <dbReference type="EMBL" id="CAD5333442.1"/>
    </source>
</evidence>
<comment type="subcellular location">
    <subcellularLocation>
        <location evidence="1">Nucleus</location>
    </subcellularLocation>
</comment>
<keyword evidence="5" id="KW-0539">Nucleus</keyword>
<proteinExistence type="predicted"/>
<dbReference type="EMBL" id="LR881470">
    <property type="protein sequence ID" value="CAD5333442.1"/>
    <property type="molecule type" value="Genomic_DNA"/>
</dbReference>
<dbReference type="GO" id="GO:0046983">
    <property type="term" value="F:protein dimerization activity"/>
    <property type="evidence" value="ECO:0007669"/>
    <property type="project" value="InterPro"/>
</dbReference>
<reference evidence="7 8" key="1">
    <citation type="submission" date="2020-09" db="EMBL/GenBank/DDBJ databases">
        <authorList>
            <person name="Ashkenazy H."/>
        </authorList>
    </citation>
    <scope>NUCLEOTIDE SEQUENCE [LARGE SCALE GENOMIC DNA]</scope>
    <source>
        <strain evidence="8">cv. Cdm-0</strain>
    </source>
</reference>
<dbReference type="Pfam" id="PF05699">
    <property type="entry name" value="Dimer_Tnp_hAT"/>
    <property type="match status" value="1"/>
</dbReference>
<dbReference type="InterPro" id="IPR008906">
    <property type="entry name" value="HATC_C_dom"/>
</dbReference>
<gene>
    <name evidence="7" type="ORF">AT9943_LOCUS20798</name>
</gene>
<evidence type="ECO:0000256" key="5">
    <source>
        <dbReference type="ARBA" id="ARBA00023242"/>
    </source>
</evidence>
<evidence type="ECO:0000256" key="3">
    <source>
        <dbReference type="ARBA" id="ARBA00022771"/>
    </source>
</evidence>
<dbReference type="GO" id="GO:0005634">
    <property type="term" value="C:nucleus"/>
    <property type="evidence" value="ECO:0007669"/>
    <property type="project" value="UniProtKB-SubCell"/>
</dbReference>
<evidence type="ECO:0000256" key="1">
    <source>
        <dbReference type="ARBA" id="ARBA00004123"/>
    </source>
</evidence>
<evidence type="ECO:0000256" key="4">
    <source>
        <dbReference type="ARBA" id="ARBA00022833"/>
    </source>
</evidence>
<dbReference type="InterPro" id="IPR052035">
    <property type="entry name" value="ZnF_BED_domain_contain"/>
</dbReference>
<name>A0A7G2FJ39_ARATH</name>
<dbReference type="GO" id="GO:0008270">
    <property type="term" value="F:zinc ion binding"/>
    <property type="evidence" value="ECO:0007669"/>
    <property type="project" value="UniProtKB-KW"/>
</dbReference>
<dbReference type="InterPro" id="IPR012337">
    <property type="entry name" value="RNaseH-like_sf"/>
</dbReference>
<keyword evidence="3" id="KW-0863">Zinc-finger</keyword>
<feature type="domain" description="HAT C-terminal dimerisation" evidence="6">
    <location>
        <begin position="213"/>
        <end position="275"/>
    </location>
</feature>
<dbReference type="PANTHER" id="PTHR46481">
    <property type="entry name" value="ZINC FINGER BED DOMAIN-CONTAINING PROTEIN 4"/>
    <property type="match status" value="1"/>
</dbReference>
<evidence type="ECO:0000313" key="8">
    <source>
        <dbReference type="Proteomes" id="UP000516314"/>
    </source>
</evidence>
<evidence type="ECO:0000256" key="2">
    <source>
        <dbReference type="ARBA" id="ARBA00022723"/>
    </source>
</evidence>